<keyword evidence="1 2" id="KW-0482">Metalloprotease</keyword>
<dbReference type="GO" id="GO:0008270">
    <property type="term" value="F:zinc ion binding"/>
    <property type="evidence" value="ECO:0007669"/>
    <property type="project" value="UniProtKB-UniRule"/>
</dbReference>
<feature type="binding site" evidence="1">
    <location>
        <position position="143"/>
    </location>
    <ligand>
        <name>Zn(2+)</name>
        <dbReference type="ChEBI" id="CHEBI:29105"/>
        <note>catalytic</note>
    </ligand>
</feature>
<comment type="caution">
    <text evidence="1">Lacks conserved residue(s) required for the propagation of feature annotation.</text>
</comment>
<evidence type="ECO:0000256" key="1">
    <source>
        <dbReference type="PROSITE-ProRule" id="PRU01211"/>
    </source>
</evidence>
<dbReference type="AlphaFoldDB" id="T1GTB9"/>
<dbReference type="SMART" id="SM00235">
    <property type="entry name" value="ZnMc"/>
    <property type="match status" value="1"/>
</dbReference>
<feature type="chain" id="PRO_5005147036" description="Metalloendopeptidase" evidence="2">
    <location>
        <begin position="20"/>
        <end position="248"/>
    </location>
</feature>
<reference evidence="5" key="1">
    <citation type="submission" date="2013-02" db="EMBL/GenBank/DDBJ databases">
        <authorList>
            <person name="Hughes D."/>
        </authorList>
    </citation>
    <scope>NUCLEOTIDE SEQUENCE</scope>
    <source>
        <strain>Durham</strain>
        <strain evidence="5">NC isolate 2 -- Noor lab</strain>
    </source>
</reference>
<dbReference type="OMA" id="QTCVRFR"/>
<feature type="binding site" evidence="1">
    <location>
        <position position="153"/>
    </location>
    <ligand>
        <name>Zn(2+)</name>
        <dbReference type="ChEBI" id="CHEBI:29105"/>
        <note>catalytic</note>
    </ligand>
</feature>
<reference evidence="4" key="2">
    <citation type="submission" date="2015-06" db="UniProtKB">
        <authorList>
            <consortium name="EnsemblMetazoa"/>
        </authorList>
    </citation>
    <scope>IDENTIFICATION</scope>
</reference>
<dbReference type="GO" id="GO:0006508">
    <property type="term" value="P:proteolysis"/>
    <property type="evidence" value="ECO:0007669"/>
    <property type="project" value="UniProtKB-KW"/>
</dbReference>
<evidence type="ECO:0000313" key="5">
    <source>
        <dbReference type="Proteomes" id="UP000015102"/>
    </source>
</evidence>
<dbReference type="PANTHER" id="PTHR10127:SF814">
    <property type="entry name" value="MEPRIN A SUBUNIT BETA"/>
    <property type="match status" value="1"/>
</dbReference>
<dbReference type="InterPro" id="IPR001506">
    <property type="entry name" value="Peptidase_M12A"/>
</dbReference>
<dbReference type="EnsemblMetazoa" id="MESCA006947-RA">
    <property type="protein sequence ID" value="MESCA006947-PA"/>
    <property type="gene ID" value="MESCA006947"/>
</dbReference>
<dbReference type="Pfam" id="PF01400">
    <property type="entry name" value="Astacin"/>
    <property type="match status" value="1"/>
</dbReference>
<feature type="binding site" evidence="1">
    <location>
        <position position="147"/>
    </location>
    <ligand>
        <name>Zn(2+)</name>
        <dbReference type="ChEBI" id="CHEBI:29105"/>
        <note>catalytic</note>
    </ligand>
</feature>
<dbReference type="STRING" id="36166.T1GTB9"/>
<dbReference type="Proteomes" id="UP000015102">
    <property type="component" value="Unassembled WGS sequence"/>
</dbReference>
<accession>T1GTB9</accession>
<dbReference type="PANTHER" id="PTHR10127">
    <property type="entry name" value="DISCOIDIN, CUB, EGF, LAMININ , AND ZINC METALLOPROTEASE DOMAIN CONTAINING"/>
    <property type="match status" value="1"/>
</dbReference>
<dbReference type="GO" id="GO:0004222">
    <property type="term" value="F:metalloendopeptidase activity"/>
    <property type="evidence" value="ECO:0007669"/>
    <property type="project" value="UniProtKB-UniRule"/>
</dbReference>
<keyword evidence="1 2" id="KW-0479">Metal-binding</keyword>
<keyword evidence="5" id="KW-1185">Reference proteome</keyword>
<keyword evidence="1 2" id="KW-0645">Protease</keyword>
<dbReference type="HOGENOM" id="CLU_017286_2_3_1"/>
<dbReference type="InterPro" id="IPR006026">
    <property type="entry name" value="Peptidase_Metallo"/>
</dbReference>
<evidence type="ECO:0000256" key="2">
    <source>
        <dbReference type="RuleBase" id="RU361183"/>
    </source>
</evidence>
<keyword evidence="2" id="KW-0732">Signal</keyword>
<protein>
    <recommendedName>
        <fullName evidence="2">Metalloendopeptidase</fullName>
        <ecNumber evidence="2">3.4.24.-</ecNumber>
    </recommendedName>
</protein>
<comment type="cofactor">
    <cofactor evidence="1 2">
        <name>Zn(2+)</name>
        <dbReference type="ChEBI" id="CHEBI:29105"/>
    </cofactor>
    <text evidence="1 2">Binds 1 zinc ion per subunit.</text>
</comment>
<feature type="domain" description="Peptidase M12A" evidence="3">
    <location>
        <begin position="48"/>
        <end position="245"/>
    </location>
</feature>
<dbReference type="PRINTS" id="PR00480">
    <property type="entry name" value="ASTACIN"/>
</dbReference>
<feature type="active site" evidence="1">
    <location>
        <position position="144"/>
    </location>
</feature>
<keyword evidence="1 2" id="KW-0862">Zinc</keyword>
<dbReference type="SUPFAM" id="SSF55486">
    <property type="entry name" value="Metalloproteases ('zincins'), catalytic domain"/>
    <property type="match status" value="1"/>
</dbReference>
<feature type="signal peptide" evidence="2">
    <location>
        <begin position="1"/>
        <end position="19"/>
    </location>
</feature>
<dbReference type="EC" id="3.4.24.-" evidence="2"/>
<dbReference type="Gene3D" id="3.40.390.10">
    <property type="entry name" value="Collagenase (Catalytic Domain)"/>
    <property type="match status" value="1"/>
</dbReference>
<dbReference type="CDD" id="cd04280">
    <property type="entry name" value="ZnMc_astacin_like"/>
    <property type="match status" value="1"/>
</dbReference>
<evidence type="ECO:0000259" key="3">
    <source>
        <dbReference type="PROSITE" id="PS51864"/>
    </source>
</evidence>
<organism evidence="4 5">
    <name type="scientific">Megaselia scalaris</name>
    <name type="common">Humpbacked fly</name>
    <name type="synonym">Phora scalaris</name>
    <dbReference type="NCBI Taxonomy" id="36166"/>
    <lineage>
        <taxon>Eukaryota</taxon>
        <taxon>Metazoa</taxon>
        <taxon>Ecdysozoa</taxon>
        <taxon>Arthropoda</taxon>
        <taxon>Hexapoda</taxon>
        <taxon>Insecta</taxon>
        <taxon>Pterygota</taxon>
        <taxon>Neoptera</taxon>
        <taxon>Endopterygota</taxon>
        <taxon>Diptera</taxon>
        <taxon>Brachycera</taxon>
        <taxon>Muscomorpha</taxon>
        <taxon>Platypezoidea</taxon>
        <taxon>Phoridae</taxon>
        <taxon>Megaseliini</taxon>
        <taxon>Megaselia</taxon>
    </lineage>
</organism>
<sequence length="248" mass="28704">MQVLIILIIFSSFVPSIPSQNNDSIVMDDMVLSRAQFDEWFSEHGAFRGRNSKGEEFKWKDGIVPYSINESLGYIQRNIIAQAIEDIEEVTCVRFRKATPEDKYQVHITNDRPGCFAEVGFLKKPVQTFNIYPNECSKRAVIHEFLHVLSFTHEQSASERDKYVKILMENVADDKKHNFLKNKRDTNLGVPYDYNSIMHYSNNAFSKNNNPTIVSITDGGEVPERLVQVMSEKDILRIIRLYKCKDKL</sequence>
<name>T1GTB9_MEGSC</name>
<evidence type="ECO:0000313" key="4">
    <source>
        <dbReference type="EnsemblMetazoa" id="MESCA006947-PA"/>
    </source>
</evidence>
<proteinExistence type="predicted"/>
<dbReference type="InterPro" id="IPR024079">
    <property type="entry name" value="MetalloPept_cat_dom_sf"/>
</dbReference>
<dbReference type="InterPro" id="IPR034035">
    <property type="entry name" value="Astacin-like_dom"/>
</dbReference>
<dbReference type="EMBL" id="CAQQ02106549">
    <property type="status" value="NOT_ANNOTATED_CDS"/>
    <property type="molecule type" value="Genomic_DNA"/>
</dbReference>
<keyword evidence="1 2" id="KW-0378">Hydrolase</keyword>
<dbReference type="PROSITE" id="PS51864">
    <property type="entry name" value="ASTACIN"/>
    <property type="match status" value="1"/>
</dbReference>